<dbReference type="Gene3D" id="3.40.50.150">
    <property type="entry name" value="Vaccinia Virus protein VP39"/>
    <property type="match status" value="1"/>
</dbReference>
<dbReference type="InterPro" id="IPR006342">
    <property type="entry name" value="FkbM_mtfrase"/>
</dbReference>
<dbReference type="EMBL" id="RQTK01000459">
    <property type="protein sequence ID" value="RUS79304.1"/>
    <property type="molecule type" value="Genomic_DNA"/>
</dbReference>
<dbReference type="NCBIfam" id="TIGR01444">
    <property type="entry name" value="fkbM_fam"/>
    <property type="match status" value="1"/>
</dbReference>
<gene>
    <name evidence="2" type="ORF">EGW08_012922</name>
</gene>
<evidence type="ECO:0000313" key="3">
    <source>
        <dbReference type="Proteomes" id="UP000271974"/>
    </source>
</evidence>
<proteinExistence type="predicted"/>
<dbReference type="PANTHER" id="PTHR34203:SF15">
    <property type="entry name" value="SLL1173 PROTEIN"/>
    <property type="match status" value="1"/>
</dbReference>
<dbReference type="InterPro" id="IPR052514">
    <property type="entry name" value="SAM-dependent_MTase"/>
</dbReference>
<dbReference type="Proteomes" id="UP000271974">
    <property type="component" value="Unassembled WGS sequence"/>
</dbReference>
<dbReference type="SUPFAM" id="SSF53335">
    <property type="entry name" value="S-adenosyl-L-methionine-dependent methyltransferases"/>
    <property type="match status" value="1"/>
</dbReference>
<accession>A0A3S1A027</accession>
<keyword evidence="3" id="KW-1185">Reference proteome</keyword>
<dbReference type="AlphaFoldDB" id="A0A3S1A027"/>
<evidence type="ECO:0000313" key="2">
    <source>
        <dbReference type="EMBL" id="RUS79304.1"/>
    </source>
</evidence>
<organism evidence="2 3">
    <name type="scientific">Elysia chlorotica</name>
    <name type="common">Eastern emerald elysia</name>
    <name type="synonym">Sea slug</name>
    <dbReference type="NCBI Taxonomy" id="188477"/>
    <lineage>
        <taxon>Eukaryota</taxon>
        <taxon>Metazoa</taxon>
        <taxon>Spiralia</taxon>
        <taxon>Lophotrochozoa</taxon>
        <taxon>Mollusca</taxon>
        <taxon>Gastropoda</taxon>
        <taxon>Heterobranchia</taxon>
        <taxon>Euthyneura</taxon>
        <taxon>Panpulmonata</taxon>
        <taxon>Sacoglossa</taxon>
        <taxon>Placobranchoidea</taxon>
        <taxon>Plakobranchidae</taxon>
        <taxon>Elysia</taxon>
    </lineage>
</organism>
<evidence type="ECO:0000259" key="1">
    <source>
        <dbReference type="Pfam" id="PF05050"/>
    </source>
</evidence>
<sequence>QLVDLGCNTGVYTLLAARLGRPVLAVDALPANLALLQLALRPALFFDLITSLHNAVYSKRIRMFVDITDEPNLGGMDVKEHTIDHQTRNRSLSLSQAEDSSHRVLVDAVCLDDLVPYVRHDLSVFLKMDIEGAEAHALRCADHFFSALDVRVVQME</sequence>
<protein>
    <recommendedName>
        <fullName evidence="1">Methyltransferase FkbM domain-containing protein</fullName>
    </recommendedName>
</protein>
<dbReference type="InterPro" id="IPR029063">
    <property type="entry name" value="SAM-dependent_MTases_sf"/>
</dbReference>
<reference evidence="2 3" key="1">
    <citation type="submission" date="2019-01" db="EMBL/GenBank/DDBJ databases">
        <title>A draft genome assembly of the solar-powered sea slug Elysia chlorotica.</title>
        <authorList>
            <person name="Cai H."/>
            <person name="Li Q."/>
            <person name="Fang X."/>
            <person name="Li J."/>
            <person name="Curtis N.E."/>
            <person name="Altenburger A."/>
            <person name="Shibata T."/>
            <person name="Feng M."/>
            <person name="Maeda T."/>
            <person name="Schwartz J.A."/>
            <person name="Shigenobu S."/>
            <person name="Lundholm N."/>
            <person name="Nishiyama T."/>
            <person name="Yang H."/>
            <person name="Hasebe M."/>
            <person name="Li S."/>
            <person name="Pierce S.K."/>
            <person name="Wang J."/>
        </authorList>
    </citation>
    <scope>NUCLEOTIDE SEQUENCE [LARGE SCALE GENOMIC DNA]</scope>
    <source>
        <strain evidence="2">EC2010</strain>
        <tissue evidence="2">Whole organism of an adult</tissue>
    </source>
</reference>
<dbReference type="Pfam" id="PF05050">
    <property type="entry name" value="Methyltransf_21"/>
    <property type="match status" value="1"/>
</dbReference>
<dbReference type="PANTHER" id="PTHR34203">
    <property type="entry name" value="METHYLTRANSFERASE, FKBM FAMILY PROTEIN"/>
    <property type="match status" value="1"/>
</dbReference>
<name>A0A3S1A027_ELYCH</name>
<feature type="non-terminal residue" evidence="2">
    <location>
        <position position="156"/>
    </location>
</feature>
<dbReference type="OrthoDB" id="430136at2759"/>
<comment type="caution">
    <text evidence="2">The sequence shown here is derived from an EMBL/GenBank/DDBJ whole genome shotgun (WGS) entry which is preliminary data.</text>
</comment>
<feature type="domain" description="Methyltransferase FkbM" evidence="1">
    <location>
        <begin position="23"/>
        <end position="156"/>
    </location>
</feature>
<feature type="non-terminal residue" evidence="2">
    <location>
        <position position="1"/>
    </location>
</feature>